<dbReference type="SUPFAM" id="SSF103473">
    <property type="entry name" value="MFS general substrate transporter"/>
    <property type="match status" value="1"/>
</dbReference>
<gene>
    <name evidence="8" type="ORF">ACFPCY_01565</name>
</gene>
<feature type="transmembrane region" description="Helical" evidence="6">
    <location>
        <begin position="369"/>
        <end position="391"/>
    </location>
</feature>
<protein>
    <submittedName>
        <fullName evidence="8">MFS transporter</fullName>
    </submittedName>
</protein>
<dbReference type="CDD" id="cd17321">
    <property type="entry name" value="MFS_MMR_MDR_like"/>
    <property type="match status" value="1"/>
</dbReference>
<keyword evidence="3 6" id="KW-1133">Transmembrane helix</keyword>
<sequence>MSPRRAPAGPLAPAAGPDRGRRVLALGSVLVAQVMAVVDYNVVSVAIPWLLRDFPGSTLAGLSWTITGYTVVFAAVLLPAGGLADRYGPRRIYLTGLAVFTTGSLACALAPGPGALIGARLLQAGGGGGVVALGMSIGVDAFPGRRAQAFALFGAVSGIAAAAGPALGSALVALGGWRWIFLINVPLGVLAFGCGAFGVRAVRRDGTRGLPDLLGAAMLAVGVAGIVLGLVRGPDWGWTSGRVLGPVAAGAATTALGVLASLRHPRPSVDFTLLRARSTALGNGGMVLASVVSFAVPLAAALFLTARWDYSTLGVGLALTPAPLTSALSSWLSGPLLRRLGTRAVLVGGGIAGAAGWAWPAAIGSDGPYALVLLPALIVGTAGTTVLTIALQTLSMAAVPAGRSGSGSALIMLARSAGSAIGIGGLTALLHSASAAGFRAVWAGMALSLLLTALIGGTCAGRPPPGADGGRRDAAEGGHAADSVP</sequence>
<dbReference type="PANTHER" id="PTHR42718">
    <property type="entry name" value="MAJOR FACILITATOR SUPERFAMILY MULTIDRUG TRANSPORTER MFSC"/>
    <property type="match status" value="1"/>
</dbReference>
<feature type="transmembrane region" description="Helical" evidence="6">
    <location>
        <begin position="117"/>
        <end position="137"/>
    </location>
</feature>
<evidence type="ECO:0000313" key="8">
    <source>
        <dbReference type="EMBL" id="MFC4905996.1"/>
    </source>
</evidence>
<dbReference type="Proteomes" id="UP001595872">
    <property type="component" value="Unassembled WGS sequence"/>
</dbReference>
<dbReference type="RefSeq" id="WP_378251722.1">
    <property type="nucleotide sequence ID" value="NZ_JBHSIT010000001.1"/>
</dbReference>
<evidence type="ECO:0000256" key="5">
    <source>
        <dbReference type="SAM" id="MobiDB-lite"/>
    </source>
</evidence>
<feature type="transmembrane region" description="Helical" evidence="6">
    <location>
        <begin position="440"/>
        <end position="461"/>
    </location>
</feature>
<evidence type="ECO:0000256" key="6">
    <source>
        <dbReference type="SAM" id="Phobius"/>
    </source>
</evidence>
<feature type="transmembrane region" description="Helical" evidence="6">
    <location>
        <begin position="344"/>
        <end position="363"/>
    </location>
</feature>
<organism evidence="8 9">
    <name type="scientific">Actinomadura gamaensis</name>
    <dbReference type="NCBI Taxonomy" id="1763541"/>
    <lineage>
        <taxon>Bacteria</taxon>
        <taxon>Bacillati</taxon>
        <taxon>Actinomycetota</taxon>
        <taxon>Actinomycetes</taxon>
        <taxon>Streptosporangiales</taxon>
        <taxon>Thermomonosporaceae</taxon>
        <taxon>Actinomadura</taxon>
    </lineage>
</organism>
<dbReference type="Gene3D" id="1.20.1720.10">
    <property type="entry name" value="Multidrug resistance protein D"/>
    <property type="match status" value="1"/>
</dbReference>
<dbReference type="PROSITE" id="PS50850">
    <property type="entry name" value="MFS"/>
    <property type="match status" value="1"/>
</dbReference>
<comment type="caution">
    <text evidence="8">The sequence shown here is derived from an EMBL/GenBank/DDBJ whole genome shotgun (WGS) entry which is preliminary data.</text>
</comment>
<reference evidence="9" key="1">
    <citation type="journal article" date="2019" name="Int. J. Syst. Evol. Microbiol.">
        <title>The Global Catalogue of Microorganisms (GCM) 10K type strain sequencing project: providing services to taxonomists for standard genome sequencing and annotation.</title>
        <authorList>
            <consortium name="The Broad Institute Genomics Platform"/>
            <consortium name="The Broad Institute Genome Sequencing Center for Infectious Disease"/>
            <person name="Wu L."/>
            <person name="Ma J."/>
        </authorList>
    </citation>
    <scope>NUCLEOTIDE SEQUENCE [LARGE SCALE GENOMIC DNA]</scope>
    <source>
        <strain evidence="9">KLKA75</strain>
    </source>
</reference>
<evidence type="ECO:0000313" key="9">
    <source>
        <dbReference type="Proteomes" id="UP001595872"/>
    </source>
</evidence>
<accession>A0ABV9TR00</accession>
<feature type="transmembrane region" description="Helical" evidence="6">
    <location>
        <begin position="283"/>
        <end position="304"/>
    </location>
</feature>
<dbReference type="PANTHER" id="PTHR42718:SF48">
    <property type="entry name" value="CONSERVED TWO-DOMAIN MEMBRANE PROTEIN-RELATED"/>
    <property type="match status" value="1"/>
</dbReference>
<dbReference type="Pfam" id="PF07690">
    <property type="entry name" value="MFS_1"/>
    <property type="match status" value="1"/>
</dbReference>
<dbReference type="InterPro" id="IPR020846">
    <property type="entry name" value="MFS_dom"/>
</dbReference>
<dbReference type="InterPro" id="IPR036259">
    <property type="entry name" value="MFS_trans_sf"/>
</dbReference>
<comment type="subcellular location">
    <subcellularLocation>
        <location evidence="1">Cell membrane</location>
        <topology evidence="1">Multi-pass membrane protein</topology>
    </subcellularLocation>
</comment>
<proteinExistence type="predicted"/>
<evidence type="ECO:0000256" key="2">
    <source>
        <dbReference type="ARBA" id="ARBA00022692"/>
    </source>
</evidence>
<feature type="transmembrane region" description="Helical" evidence="6">
    <location>
        <begin position="92"/>
        <end position="111"/>
    </location>
</feature>
<feature type="region of interest" description="Disordered" evidence="5">
    <location>
        <begin position="464"/>
        <end position="485"/>
    </location>
</feature>
<feature type="transmembrane region" description="Helical" evidence="6">
    <location>
        <begin position="310"/>
        <end position="332"/>
    </location>
</feature>
<dbReference type="InterPro" id="IPR011701">
    <property type="entry name" value="MFS"/>
</dbReference>
<feature type="transmembrane region" description="Helical" evidence="6">
    <location>
        <begin position="213"/>
        <end position="231"/>
    </location>
</feature>
<dbReference type="Gene3D" id="1.20.1250.20">
    <property type="entry name" value="MFS general substrate transporter like domains"/>
    <property type="match status" value="1"/>
</dbReference>
<feature type="transmembrane region" description="Helical" evidence="6">
    <location>
        <begin position="62"/>
        <end position="80"/>
    </location>
</feature>
<feature type="domain" description="Major facilitator superfamily (MFS) profile" evidence="7">
    <location>
        <begin position="25"/>
        <end position="460"/>
    </location>
</feature>
<keyword evidence="9" id="KW-1185">Reference proteome</keyword>
<feature type="transmembrane region" description="Helical" evidence="6">
    <location>
        <begin position="149"/>
        <end position="173"/>
    </location>
</feature>
<dbReference type="EMBL" id="JBHSIT010000001">
    <property type="protein sequence ID" value="MFC4905996.1"/>
    <property type="molecule type" value="Genomic_DNA"/>
</dbReference>
<evidence type="ECO:0000256" key="1">
    <source>
        <dbReference type="ARBA" id="ARBA00004651"/>
    </source>
</evidence>
<feature type="transmembrane region" description="Helical" evidence="6">
    <location>
        <begin position="179"/>
        <end position="201"/>
    </location>
</feature>
<feature type="transmembrane region" description="Helical" evidence="6">
    <location>
        <begin position="243"/>
        <end position="262"/>
    </location>
</feature>
<keyword evidence="2 6" id="KW-0812">Transmembrane</keyword>
<evidence type="ECO:0000259" key="7">
    <source>
        <dbReference type="PROSITE" id="PS50850"/>
    </source>
</evidence>
<name>A0ABV9TR00_9ACTN</name>
<keyword evidence="4 6" id="KW-0472">Membrane</keyword>
<feature type="transmembrane region" description="Helical" evidence="6">
    <location>
        <begin position="412"/>
        <end position="434"/>
    </location>
</feature>
<feature type="transmembrane region" description="Helical" evidence="6">
    <location>
        <begin position="23"/>
        <end position="50"/>
    </location>
</feature>
<evidence type="ECO:0000256" key="3">
    <source>
        <dbReference type="ARBA" id="ARBA00022989"/>
    </source>
</evidence>
<evidence type="ECO:0000256" key="4">
    <source>
        <dbReference type="ARBA" id="ARBA00023136"/>
    </source>
</evidence>